<dbReference type="Gene3D" id="1.25.40.10">
    <property type="entry name" value="Tetratricopeptide repeat domain"/>
    <property type="match status" value="2"/>
</dbReference>
<dbReference type="AlphaFoldDB" id="A0A326UB94"/>
<sequence>MKKLFGECFEHGWGKYKLRGQDEVWLDSDAFCFCVNCSQQAKSDEERVRFLEEAVGYALRGPFLKHQEVWSWLGPVRVCIADGWVYCVKELSRCYERAGKLKEKEDFLRAARVSYPDQMLLQEYLIRHLWEHGRAAEAIDVHTQFVQSLQANAEYDIHKKDMLDRLLASLEEKKQSREEVVILEGRSSFSFLGAASSFSYVGHSENPHDFFLELESHVNTLMLFHMPPLFIGSSDVLSLVKETQIILHREMSMVYQDFPENMSEPRRQFFKKVGKLLAASMMLANIYDVSDRQYRERLPLVSGLVASCWHTLNEGNFAQTHETARQVLPFLQNMVCSTSGTLQQSGAFLLAQVCLLQGLLVYHQGRLQERVGYCHNAVEYAKLSGDTRLEAACYIHLANALCFGIPVSPGREAFLPKALALFQRAVELSQNGGTHFLRAKSLAEYGSALAAAGNEYEANRHRDQAFEIYFGGEISQEPPYLASDFGPGPLTLQTMITWDQLAEHGKKSYYKQVEESYDEFLRLRVQVPERFALEMHNYLTDAVLARGELDRGVYMLTQGYHGAQHLKSTKRLLEVQRIHTRAQEQFPLLKQKTDFVTLGQELALVQVK</sequence>
<comment type="caution">
    <text evidence="1">The sequence shown here is derived from an EMBL/GenBank/DDBJ whole genome shotgun (WGS) entry which is preliminary data.</text>
</comment>
<dbReference type="Proteomes" id="UP000248806">
    <property type="component" value="Unassembled WGS sequence"/>
</dbReference>
<organism evidence="1 2">
    <name type="scientific">Thermosporothrix hazakensis</name>
    <dbReference type="NCBI Taxonomy" id="644383"/>
    <lineage>
        <taxon>Bacteria</taxon>
        <taxon>Bacillati</taxon>
        <taxon>Chloroflexota</taxon>
        <taxon>Ktedonobacteria</taxon>
        <taxon>Ktedonobacterales</taxon>
        <taxon>Thermosporotrichaceae</taxon>
        <taxon>Thermosporothrix</taxon>
    </lineage>
</organism>
<dbReference type="EMBL" id="QKUF01000019">
    <property type="protein sequence ID" value="PZW25331.1"/>
    <property type="molecule type" value="Genomic_DNA"/>
</dbReference>
<evidence type="ECO:0000313" key="1">
    <source>
        <dbReference type="EMBL" id="PZW25331.1"/>
    </source>
</evidence>
<gene>
    <name evidence="1" type="ORF">EI42_04383</name>
</gene>
<proteinExistence type="predicted"/>
<protein>
    <submittedName>
        <fullName evidence="1">Uncharacterized protein</fullName>
    </submittedName>
</protein>
<dbReference type="SUPFAM" id="SSF48452">
    <property type="entry name" value="TPR-like"/>
    <property type="match status" value="2"/>
</dbReference>
<name>A0A326UB94_THEHA</name>
<dbReference type="InterPro" id="IPR011990">
    <property type="entry name" value="TPR-like_helical_dom_sf"/>
</dbReference>
<reference evidence="1 2" key="1">
    <citation type="submission" date="2018-06" db="EMBL/GenBank/DDBJ databases">
        <title>Genomic Encyclopedia of Archaeal and Bacterial Type Strains, Phase II (KMG-II): from individual species to whole genera.</title>
        <authorList>
            <person name="Goeker M."/>
        </authorList>
    </citation>
    <scope>NUCLEOTIDE SEQUENCE [LARGE SCALE GENOMIC DNA]</scope>
    <source>
        <strain evidence="1 2">ATCC BAA-1881</strain>
    </source>
</reference>
<evidence type="ECO:0000313" key="2">
    <source>
        <dbReference type="Proteomes" id="UP000248806"/>
    </source>
</evidence>
<keyword evidence="2" id="KW-1185">Reference proteome</keyword>
<accession>A0A326UB94</accession>